<dbReference type="PANTHER" id="PTHR43644">
    <property type="entry name" value="NA(+)-TRANSLOCATING NADH-QUINONE REDUCTASE SUBUNIT"/>
    <property type="match status" value="1"/>
</dbReference>
<feature type="non-terminal residue" evidence="3">
    <location>
        <position position="66"/>
    </location>
</feature>
<dbReference type="Gene3D" id="2.40.30.10">
    <property type="entry name" value="Translation factors"/>
    <property type="match status" value="1"/>
</dbReference>
<dbReference type="Proteomes" id="UP000070633">
    <property type="component" value="Unassembled WGS sequence"/>
</dbReference>
<dbReference type="EMBL" id="LHYI01000005">
    <property type="protein sequence ID" value="KXB08813.1"/>
    <property type="molecule type" value="Genomic_DNA"/>
</dbReference>
<reference evidence="3 4" key="1">
    <citation type="journal article" date="2016" name="Sci. Rep.">
        <title>Metabolic traits of an uncultured archaeal lineage -MSBL1- from brine pools of the Red Sea.</title>
        <authorList>
            <person name="Mwirichia R."/>
            <person name="Alam I."/>
            <person name="Rashid M."/>
            <person name="Vinu M."/>
            <person name="Ba-Alawi W."/>
            <person name="Anthony Kamau A."/>
            <person name="Kamanda Ngugi D."/>
            <person name="Goker M."/>
            <person name="Klenk H.P."/>
            <person name="Bajic V."/>
            <person name="Stingl U."/>
        </authorList>
    </citation>
    <scope>NUCLEOTIDE SEQUENCE [LARGE SCALE GENOMIC DNA]</scope>
    <source>
        <strain evidence="3">SCGC-AAA382M17</strain>
    </source>
</reference>
<organism evidence="3 4">
    <name type="scientific">candidate division MSBL1 archaeon SCGC-AAA382M17</name>
    <dbReference type="NCBI Taxonomy" id="1698284"/>
    <lineage>
        <taxon>Archaea</taxon>
        <taxon>Methanobacteriati</taxon>
        <taxon>Methanobacteriota</taxon>
        <taxon>candidate division MSBL1</taxon>
    </lineage>
</organism>
<sequence>MTIKVPPEVMDIKKYECEVVSNKNVSTFIKEFVIQLPEGETMNFEPGGYIQLDVPKITVDFSKDIK</sequence>
<name>A0ABR5TK24_9EURY</name>
<dbReference type="SUPFAM" id="SSF63380">
    <property type="entry name" value="Riboflavin synthase domain-like"/>
    <property type="match status" value="1"/>
</dbReference>
<evidence type="ECO:0000313" key="4">
    <source>
        <dbReference type="Proteomes" id="UP000070633"/>
    </source>
</evidence>
<comment type="caution">
    <text evidence="3">The sequence shown here is derived from an EMBL/GenBank/DDBJ whole genome shotgun (WGS) entry which is preliminary data.</text>
</comment>
<proteinExistence type="predicted"/>
<keyword evidence="2" id="KW-0274">FAD</keyword>
<dbReference type="InterPro" id="IPR017938">
    <property type="entry name" value="Riboflavin_synthase-like_b-brl"/>
</dbReference>
<evidence type="ECO:0000313" key="3">
    <source>
        <dbReference type="EMBL" id="KXB08813.1"/>
    </source>
</evidence>
<keyword evidence="1" id="KW-0285">Flavoprotein</keyword>
<dbReference type="PANTHER" id="PTHR43644:SF1">
    <property type="entry name" value="NAD(P)H-FLAVIN REDUCTASE"/>
    <property type="match status" value="1"/>
</dbReference>
<protein>
    <submittedName>
        <fullName evidence="3">Uncharacterized protein</fullName>
    </submittedName>
</protein>
<keyword evidence="4" id="KW-1185">Reference proteome</keyword>
<evidence type="ECO:0000256" key="1">
    <source>
        <dbReference type="ARBA" id="ARBA00022630"/>
    </source>
</evidence>
<evidence type="ECO:0000256" key="2">
    <source>
        <dbReference type="ARBA" id="ARBA00022827"/>
    </source>
</evidence>
<gene>
    <name evidence="3" type="ORF">AKJ55_00345</name>
</gene>
<accession>A0ABR5TK24</accession>